<feature type="domain" description="Disease resistance protein winged helix" evidence="4">
    <location>
        <begin position="231"/>
        <end position="289"/>
    </location>
</feature>
<feature type="domain" description="NB-ARC" evidence="3">
    <location>
        <begin position="64"/>
        <end position="147"/>
    </location>
</feature>
<dbReference type="Pfam" id="PF23559">
    <property type="entry name" value="WHD_DRP"/>
    <property type="match status" value="1"/>
</dbReference>
<dbReference type="AlphaFoldDB" id="A0AAN7JJX8"/>
<dbReference type="InterPro" id="IPR036388">
    <property type="entry name" value="WH-like_DNA-bd_sf"/>
</dbReference>
<dbReference type="InterPro" id="IPR027417">
    <property type="entry name" value="P-loop_NTPase"/>
</dbReference>
<dbReference type="GO" id="GO:0006952">
    <property type="term" value="P:defense response"/>
    <property type="evidence" value="ECO:0007669"/>
    <property type="project" value="UniProtKB-KW"/>
</dbReference>
<dbReference type="InterPro" id="IPR058922">
    <property type="entry name" value="WHD_DRP"/>
</dbReference>
<dbReference type="Gene3D" id="1.10.10.10">
    <property type="entry name" value="Winged helix-like DNA-binding domain superfamily/Winged helix DNA-binding domain"/>
    <property type="match status" value="1"/>
</dbReference>
<accession>A0AAN7JJX8</accession>
<dbReference type="EMBL" id="JAXIOK010000020">
    <property type="protein sequence ID" value="KAK4747022.1"/>
    <property type="molecule type" value="Genomic_DNA"/>
</dbReference>
<reference evidence="6 7" key="1">
    <citation type="journal article" date="2023" name="Hortic Res">
        <title>Pangenome of water caltrop reveals structural variations and asymmetric subgenome divergence after allopolyploidization.</title>
        <authorList>
            <person name="Zhang X."/>
            <person name="Chen Y."/>
            <person name="Wang L."/>
            <person name="Yuan Y."/>
            <person name="Fang M."/>
            <person name="Shi L."/>
            <person name="Lu R."/>
            <person name="Comes H.P."/>
            <person name="Ma Y."/>
            <person name="Chen Y."/>
            <person name="Huang G."/>
            <person name="Zhou Y."/>
            <person name="Zheng Z."/>
            <person name="Qiu Y."/>
        </authorList>
    </citation>
    <scope>NUCLEOTIDE SEQUENCE [LARGE SCALE GENOMIC DNA]</scope>
    <source>
        <tissue evidence="6">Roots</tissue>
    </source>
</reference>
<dbReference type="Pfam" id="PF23598">
    <property type="entry name" value="LRR_14"/>
    <property type="match status" value="1"/>
</dbReference>
<proteinExistence type="predicted"/>
<dbReference type="PANTHER" id="PTHR36766:SF38">
    <property type="entry name" value="DISEASE RESISTANCE PROTEIN RGA3"/>
    <property type="match status" value="1"/>
</dbReference>
<dbReference type="PRINTS" id="PR00364">
    <property type="entry name" value="DISEASERSIST"/>
</dbReference>
<dbReference type="Gene3D" id="3.40.50.300">
    <property type="entry name" value="P-loop containing nucleotide triphosphate hydrolases"/>
    <property type="match status" value="1"/>
</dbReference>
<comment type="caution">
    <text evidence="6">The sequence shown here is derived from an EMBL/GenBank/DDBJ whole genome shotgun (WGS) entry which is preliminary data.</text>
</comment>
<dbReference type="InterPro" id="IPR032675">
    <property type="entry name" value="LRR_dom_sf"/>
</dbReference>
<organism evidence="6 7">
    <name type="scientific">Trapa incisa</name>
    <dbReference type="NCBI Taxonomy" id="236973"/>
    <lineage>
        <taxon>Eukaryota</taxon>
        <taxon>Viridiplantae</taxon>
        <taxon>Streptophyta</taxon>
        <taxon>Embryophyta</taxon>
        <taxon>Tracheophyta</taxon>
        <taxon>Spermatophyta</taxon>
        <taxon>Magnoliopsida</taxon>
        <taxon>eudicotyledons</taxon>
        <taxon>Gunneridae</taxon>
        <taxon>Pentapetalae</taxon>
        <taxon>rosids</taxon>
        <taxon>malvids</taxon>
        <taxon>Myrtales</taxon>
        <taxon>Lythraceae</taxon>
        <taxon>Trapa</taxon>
    </lineage>
</organism>
<name>A0AAN7JJX8_9MYRT</name>
<dbReference type="GO" id="GO:0043531">
    <property type="term" value="F:ADP binding"/>
    <property type="evidence" value="ECO:0007669"/>
    <property type="project" value="InterPro"/>
</dbReference>
<evidence type="ECO:0000313" key="6">
    <source>
        <dbReference type="EMBL" id="KAK4747022.1"/>
    </source>
</evidence>
<evidence type="ECO:0000259" key="4">
    <source>
        <dbReference type="Pfam" id="PF23559"/>
    </source>
</evidence>
<dbReference type="SUPFAM" id="SSF52540">
    <property type="entry name" value="P-loop containing nucleoside triphosphate hydrolases"/>
    <property type="match status" value="1"/>
</dbReference>
<gene>
    <name evidence="6" type="ORF">SAY87_026059</name>
</gene>
<dbReference type="Proteomes" id="UP001345219">
    <property type="component" value="Chromosome 20"/>
</dbReference>
<dbReference type="Gene3D" id="3.80.10.10">
    <property type="entry name" value="Ribonuclease Inhibitor"/>
    <property type="match status" value="1"/>
</dbReference>
<evidence type="ECO:0000256" key="2">
    <source>
        <dbReference type="ARBA" id="ARBA00022821"/>
    </source>
</evidence>
<dbReference type="InterPro" id="IPR002182">
    <property type="entry name" value="NB-ARC"/>
</dbReference>
<keyword evidence="7" id="KW-1185">Reference proteome</keyword>
<evidence type="ECO:0008006" key="8">
    <source>
        <dbReference type="Google" id="ProtNLM"/>
    </source>
</evidence>
<dbReference type="Pfam" id="PF00931">
    <property type="entry name" value="NB-ARC"/>
    <property type="match status" value="1"/>
</dbReference>
<evidence type="ECO:0000259" key="3">
    <source>
        <dbReference type="Pfam" id="PF00931"/>
    </source>
</evidence>
<evidence type="ECO:0000256" key="1">
    <source>
        <dbReference type="ARBA" id="ARBA00022737"/>
    </source>
</evidence>
<dbReference type="Gene3D" id="1.10.8.430">
    <property type="entry name" value="Helical domain of apoptotic protease-activating factors"/>
    <property type="match status" value="1"/>
</dbReference>
<protein>
    <recommendedName>
        <fullName evidence="8">NB-ARC domain-containing protein</fullName>
    </recommendedName>
</protein>
<evidence type="ECO:0000313" key="7">
    <source>
        <dbReference type="Proteomes" id="UP001345219"/>
    </source>
</evidence>
<evidence type="ECO:0000259" key="5">
    <source>
        <dbReference type="Pfam" id="PF23598"/>
    </source>
</evidence>
<sequence>MRWRYLSEDRALRMNPTHVSDTYDIQVGKTIQLRRDSEGIITWDTENFDVEIIVEKILLSCDPDELRKKIEGKKYLLVLDDVWNENRVLWLNFMSFLGNGAKGSKILITTRSERVAKIMTRDILYRLEGLSLDDSLSLLMVMSNKKEHEWKNKIIEEIGRYIARKCGGVPLAIMTIGRLLCSKDTEKDWEIFNSWEFANIKQEAGDILPTLKLSYDILPSTLKQCFTYCSLFPKNYELSPIELIDLWMAQGFLKSTDVGHDYFMELDIEKDVYGNVFKCKMHDLMHDLAQKVAGSNFIVVDNSNTGEVLHVSIYNSGRVECVGEAHTRARSLLCFEGVKEDLIKDISRNFRNTRVLWLPKGVYADVVPKEIGKLNHLRSLDLSEGKFKALPPSISKLCNLETLNLQYCWYLIELPPGITELVSLRHLNIKGCSGLTHMPKGM</sequence>
<keyword evidence="1" id="KW-0677">Repeat</keyword>
<dbReference type="InterPro" id="IPR055414">
    <property type="entry name" value="LRR_R13L4/SHOC2-like"/>
</dbReference>
<dbReference type="SUPFAM" id="SSF52058">
    <property type="entry name" value="L domain-like"/>
    <property type="match status" value="1"/>
</dbReference>
<dbReference type="PANTHER" id="PTHR36766">
    <property type="entry name" value="PLANT BROAD-SPECTRUM MILDEW RESISTANCE PROTEIN RPW8"/>
    <property type="match status" value="1"/>
</dbReference>
<dbReference type="InterPro" id="IPR042197">
    <property type="entry name" value="Apaf_helical"/>
</dbReference>
<feature type="domain" description="Disease resistance R13L4/SHOC-2-like LRR" evidence="5">
    <location>
        <begin position="329"/>
        <end position="441"/>
    </location>
</feature>
<keyword evidence="2" id="KW-0611">Plant defense</keyword>